<dbReference type="OrthoDB" id="4495314at2759"/>
<gene>
    <name evidence="1" type="ORF">A1O1_07512</name>
</gene>
<evidence type="ECO:0000313" key="2">
    <source>
        <dbReference type="Proteomes" id="UP000019484"/>
    </source>
</evidence>
<dbReference type="EMBL" id="AMWN01000006">
    <property type="protein sequence ID" value="EXJ83883.1"/>
    <property type="molecule type" value="Genomic_DNA"/>
</dbReference>
<evidence type="ECO:0000313" key="1">
    <source>
        <dbReference type="EMBL" id="EXJ83883.1"/>
    </source>
</evidence>
<dbReference type="HOGENOM" id="CLU_2704579_0_0_1"/>
<sequence length="73" mass="8433">MAPTWVEYVLERSNYLYPRQRISKLSRIQSDLVTAGLQYPNHCATSTPEADPATRLGIKLKFKSVSDREMKKF</sequence>
<dbReference type="RefSeq" id="XP_007726569.1">
    <property type="nucleotide sequence ID" value="XM_007728379.1"/>
</dbReference>
<comment type="caution">
    <text evidence="1">The sequence shown here is derived from an EMBL/GenBank/DDBJ whole genome shotgun (WGS) entry which is preliminary data.</text>
</comment>
<accession>W9XUK1</accession>
<organism evidence="1 2">
    <name type="scientific">Capronia coronata CBS 617.96</name>
    <dbReference type="NCBI Taxonomy" id="1182541"/>
    <lineage>
        <taxon>Eukaryota</taxon>
        <taxon>Fungi</taxon>
        <taxon>Dikarya</taxon>
        <taxon>Ascomycota</taxon>
        <taxon>Pezizomycotina</taxon>
        <taxon>Eurotiomycetes</taxon>
        <taxon>Chaetothyriomycetidae</taxon>
        <taxon>Chaetothyriales</taxon>
        <taxon>Herpotrichiellaceae</taxon>
        <taxon>Capronia</taxon>
    </lineage>
</organism>
<protein>
    <submittedName>
        <fullName evidence="1">Uncharacterized protein</fullName>
    </submittedName>
</protein>
<dbReference type="AlphaFoldDB" id="W9XUK1"/>
<dbReference type="GeneID" id="19162368"/>
<proteinExistence type="predicted"/>
<name>W9XUK1_9EURO</name>
<reference evidence="1 2" key="1">
    <citation type="submission" date="2013-03" db="EMBL/GenBank/DDBJ databases">
        <title>The Genome Sequence of Capronia coronata CBS 617.96.</title>
        <authorList>
            <consortium name="The Broad Institute Genomics Platform"/>
            <person name="Cuomo C."/>
            <person name="de Hoog S."/>
            <person name="Gorbushina A."/>
            <person name="Walker B."/>
            <person name="Young S.K."/>
            <person name="Zeng Q."/>
            <person name="Gargeya S."/>
            <person name="Fitzgerald M."/>
            <person name="Haas B."/>
            <person name="Abouelleil A."/>
            <person name="Allen A.W."/>
            <person name="Alvarado L."/>
            <person name="Arachchi H.M."/>
            <person name="Berlin A.M."/>
            <person name="Chapman S.B."/>
            <person name="Gainer-Dewar J."/>
            <person name="Goldberg J."/>
            <person name="Griggs A."/>
            <person name="Gujja S."/>
            <person name="Hansen M."/>
            <person name="Howarth C."/>
            <person name="Imamovic A."/>
            <person name="Ireland A."/>
            <person name="Larimer J."/>
            <person name="McCowan C."/>
            <person name="Murphy C."/>
            <person name="Pearson M."/>
            <person name="Poon T.W."/>
            <person name="Priest M."/>
            <person name="Roberts A."/>
            <person name="Saif S."/>
            <person name="Shea T."/>
            <person name="Sisk P."/>
            <person name="Sykes S."/>
            <person name="Wortman J."/>
            <person name="Nusbaum C."/>
            <person name="Birren B."/>
        </authorList>
    </citation>
    <scope>NUCLEOTIDE SEQUENCE [LARGE SCALE GENOMIC DNA]</scope>
    <source>
        <strain evidence="1 2">CBS 617.96</strain>
    </source>
</reference>
<dbReference type="Proteomes" id="UP000019484">
    <property type="component" value="Unassembled WGS sequence"/>
</dbReference>
<keyword evidence="2" id="KW-1185">Reference proteome</keyword>